<name>A0ABM9WLX7_9GAMM</name>
<keyword evidence="3" id="KW-0812">Transmembrane</keyword>
<keyword evidence="6" id="KW-0443">Lipid metabolism</keyword>
<evidence type="ECO:0000256" key="1">
    <source>
        <dbReference type="ARBA" id="ARBA00004370"/>
    </source>
</evidence>
<evidence type="ECO:0000313" key="10">
    <source>
        <dbReference type="Proteomes" id="UP000016543"/>
    </source>
</evidence>
<evidence type="ECO:0000259" key="8">
    <source>
        <dbReference type="PROSITE" id="PS51704"/>
    </source>
</evidence>
<accession>A0ABM9WLX7</accession>
<feature type="domain" description="GP-PDE" evidence="8">
    <location>
        <begin position="49"/>
        <end position="305"/>
    </location>
</feature>
<evidence type="ECO:0000256" key="2">
    <source>
        <dbReference type="ARBA" id="ARBA00007277"/>
    </source>
</evidence>
<dbReference type="SUPFAM" id="SSF51695">
    <property type="entry name" value="PLC-like phosphodiesterases"/>
    <property type="match status" value="1"/>
</dbReference>
<evidence type="ECO:0000256" key="3">
    <source>
        <dbReference type="ARBA" id="ARBA00022692"/>
    </source>
</evidence>
<evidence type="ECO:0000256" key="4">
    <source>
        <dbReference type="ARBA" id="ARBA00022801"/>
    </source>
</evidence>
<dbReference type="RefSeq" id="WP_006955001.1">
    <property type="nucleotide sequence ID" value="NZ_CH672404.1"/>
</dbReference>
<dbReference type="Proteomes" id="UP000016543">
    <property type="component" value="Unassembled WGS sequence"/>
</dbReference>
<evidence type="ECO:0000313" key="9">
    <source>
        <dbReference type="EMBL" id="EAQ31925.1"/>
    </source>
</evidence>
<dbReference type="PANTHER" id="PTHR42758:SF2">
    <property type="entry name" value="PHOSPHATIDYLGLYCEROL PHOSPHOLIPASE C"/>
    <property type="match status" value="1"/>
</dbReference>
<comment type="caution">
    <text evidence="9">The sequence shown here is derived from an EMBL/GenBank/DDBJ whole genome shotgun (WGS) entry which is preliminary data.</text>
</comment>
<comment type="subcellular location">
    <subcellularLocation>
        <location evidence="1">Membrane</location>
    </subcellularLocation>
</comment>
<dbReference type="PROSITE" id="PS51704">
    <property type="entry name" value="GP_PDE"/>
    <property type="match status" value="1"/>
</dbReference>
<dbReference type="PANTHER" id="PTHR42758">
    <property type="entry name" value="PHOSPHATIDYLGLYCEROL PHOSPHOLIPASE C"/>
    <property type="match status" value="1"/>
</dbReference>
<keyword evidence="7" id="KW-0472">Membrane</keyword>
<gene>
    <name evidence="9" type="ORF">OS145_11561</name>
</gene>
<dbReference type="InterPro" id="IPR017946">
    <property type="entry name" value="PLC-like_Pdiesterase_TIM-brl"/>
</dbReference>
<keyword evidence="5" id="KW-1133">Transmembrane helix</keyword>
<dbReference type="EMBL" id="AAMX01000010">
    <property type="protein sequence ID" value="EAQ31925.1"/>
    <property type="molecule type" value="Genomic_DNA"/>
</dbReference>
<dbReference type="InterPro" id="IPR030395">
    <property type="entry name" value="GP_PDE_dom"/>
</dbReference>
<comment type="similarity">
    <text evidence="2">Belongs to the glycerophosphoryl diester phosphodiesterase family.</text>
</comment>
<proteinExistence type="inferred from homology"/>
<evidence type="ECO:0000256" key="5">
    <source>
        <dbReference type="ARBA" id="ARBA00022989"/>
    </source>
</evidence>
<evidence type="ECO:0000256" key="7">
    <source>
        <dbReference type="ARBA" id="ARBA00023136"/>
    </source>
</evidence>
<dbReference type="Gene3D" id="3.20.20.190">
    <property type="entry name" value="Phosphatidylinositol (PI) phosphodiesterase"/>
    <property type="match status" value="1"/>
</dbReference>
<sequence>MKLKIILLSLVVLVLLGIGNAYFLAPQVNGDGQVVAYRGGGSQVDYEKLSDTSCTAKSLSEVGLTTVENTLQAASASVSAGADIIHLNVHLINDNELVVFHDWNLSCATNENRLVSDLNVDQLQSIDAGYGYTADYGRTFPFRGKGFRIDRLDAFYERFPNQTFWLNLKTNNEDAFLTLSRFISEKNNKTVVITSAKGNEWFANETPSLQTFSVNTVKNCGIDYLLVGWAGVIPDSCKNTVVLVPPDMAKFIWGYPDRLAARLAQHNTQIYLWNKHDIVPPEQANIIKQGVGVVTGNIDFIESVK</sequence>
<protein>
    <recommendedName>
        <fullName evidence="8">GP-PDE domain-containing protein</fullName>
    </recommendedName>
</protein>
<dbReference type="InterPro" id="IPR052271">
    <property type="entry name" value="GDPD-Related"/>
</dbReference>
<organism evidence="9 10">
    <name type="scientific">Idiomarina baltica OS145</name>
    <dbReference type="NCBI Taxonomy" id="314276"/>
    <lineage>
        <taxon>Bacteria</taxon>
        <taxon>Pseudomonadati</taxon>
        <taxon>Pseudomonadota</taxon>
        <taxon>Gammaproteobacteria</taxon>
        <taxon>Alteromonadales</taxon>
        <taxon>Idiomarinaceae</taxon>
        <taxon>Idiomarina</taxon>
    </lineage>
</organism>
<evidence type="ECO:0000256" key="6">
    <source>
        <dbReference type="ARBA" id="ARBA00023098"/>
    </source>
</evidence>
<keyword evidence="10" id="KW-1185">Reference proteome</keyword>
<reference evidence="9 10" key="1">
    <citation type="submission" date="2006-01" db="EMBL/GenBank/DDBJ databases">
        <authorList>
            <person name="Brettar I."/>
            <person name="Hofle M."/>
            <person name="Ferriera S."/>
            <person name="Johnson J."/>
            <person name="Kravitz S."/>
            <person name="Halpern A."/>
            <person name="Remington K."/>
            <person name="Beeson K."/>
            <person name="Tran B."/>
            <person name="Rogers Y.-H."/>
            <person name="Friedman R."/>
            <person name="Venter J.C."/>
        </authorList>
    </citation>
    <scope>NUCLEOTIDE SEQUENCE [LARGE SCALE GENOMIC DNA]</scope>
    <source>
        <strain evidence="9 10">OS145</strain>
    </source>
</reference>
<keyword evidence="4" id="KW-0378">Hydrolase</keyword>
<dbReference type="Pfam" id="PF03009">
    <property type="entry name" value="GDPD"/>
    <property type="match status" value="1"/>
</dbReference>